<dbReference type="EMBL" id="JAAAXW010000913">
    <property type="protein sequence ID" value="KAF9536210.1"/>
    <property type="molecule type" value="Genomic_DNA"/>
</dbReference>
<keyword evidence="2" id="KW-0472">Membrane</keyword>
<comment type="caution">
    <text evidence="3">The sequence shown here is derived from an EMBL/GenBank/DDBJ whole genome shotgun (WGS) entry which is preliminary data.</text>
</comment>
<evidence type="ECO:0000256" key="2">
    <source>
        <dbReference type="SAM" id="Phobius"/>
    </source>
</evidence>
<dbReference type="AlphaFoldDB" id="A0A9P6EVN1"/>
<keyword evidence="2" id="KW-0812">Transmembrane</keyword>
<evidence type="ECO:0000256" key="1">
    <source>
        <dbReference type="SAM" id="MobiDB-lite"/>
    </source>
</evidence>
<evidence type="ECO:0000313" key="4">
    <source>
        <dbReference type="Proteomes" id="UP000723463"/>
    </source>
</evidence>
<gene>
    <name evidence="3" type="ORF">EC957_012146</name>
</gene>
<feature type="region of interest" description="Disordered" evidence="1">
    <location>
        <begin position="1"/>
        <end position="25"/>
    </location>
</feature>
<proteinExistence type="predicted"/>
<organism evidence="3 4">
    <name type="scientific">Mortierella hygrophila</name>
    <dbReference type="NCBI Taxonomy" id="979708"/>
    <lineage>
        <taxon>Eukaryota</taxon>
        <taxon>Fungi</taxon>
        <taxon>Fungi incertae sedis</taxon>
        <taxon>Mucoromycota</taxon>
        <taxon>Mortierellomycotina</taxon>
        <taxon>Mortierellomycetes</taxon>
        <taxon>Mortierellales</taxon>
        <taxon>Mortierellaceae</taxon>
        <taxon>Mortierella</taxon>
    </lineage>
</organism>
<keyword evidence="2" id="KW-1133">Transmembrane helix</keyword>
<evidence type="ECO:0000313" key="3">
    <source>
        <dbReference type="EMBL" id="KAF9536210.1"/>
    </source>
</evidence>
<dbReference type="Proteomes" id="UP000723463">
    <property type="component" value="Unassembled WGS sequence"/>
</dbReference>
<sequence>MQPVHAALNNDPDHPTTPFPAQTEVIGNKPPWKKGRKCLWIFVILTIIVAGIVFTKWLNHYSNKFTKWLNPYSNKFTKWLNPYSNKFTKWLNPYSNKFAKWLTPSSFNSTA</sequence>
<protein>
    <submittedName>
        <fullName evidence="3">Uncharacterized protein</fullName>
    </submittedName>
</protein>
<reference evidence="3" key="1">
    <citation type="journal article" date="2020" name="Fungal Divers.">
        <title>Resolving the Mortierellaceae phylogeny through synthesis of multi-gene phylogenetics and phylogenomics.</title>
        <authorList>
            <person name="Vandepol N."/>
            <person name="Liber J."/>
            <person name="Desiro A."/>
            <person name="Na H."/>
            <person name="Kennedy M."/>
            <person name="Barry K."/>
            <person name="Grigoriev I.V."/>
            <person name="Miller A.N."/>
            <person name="O'Donnell K."/>
            <person name="Stajich J.E."/>
            <person name="Bonito G."/>
        </authorList>
    </citation>
    <scope>NUCLEOTIDE SEQUENCE</scope>
    <source>
        <strain evidence="3">NRRL 2591</strain>
    </source>
</reference>
<name>A0A9P6EVN1_9FUNG</name>
<accession>A0A9P6EVN1</accession>
<feature type="transmembrane region" description="Helical" evidence="2">
    <location>
        <begin position="39"/>
        <end position="58"/>
    </location>
</feature>
<keyword evidence="4" id="KW-1185">Reference proteome</keyword>